<evidence type="ECO:0000313" key="1">
    <source>
        <dbReference type="EMBL" id="TXC63169.1"/>
    </source>
</evidence>
<evidence type="ECO:0000313" key="2">
    <source>
        <dbReference type="Proteomes" id="UP000321249"/>
    </source>
</evidence>
<gene>
    <name evidence="1" type="ORF">FRZ32_05540</name>
</gene>
<name>A0A5C6TSH8_9SPHN</name>
<dbReference type="RefSeq" id="WP_147042581.1">
    <property type="nucleotide sequence ID" value="NZ_VOQQ01000001.1"/>
</dbReference>
<organism evidence="1 2">
    <name type="scientific">Allosphingosinicella ginsenosidimutans</name>
    <dbReference type="NCBI Taxonomy" id="1176539"/>
    <lineage>
        <taxon>Bacteria</taxon>
        <taxon>Pseudomonadati</taxon>
        <taxon>Pseudomonadota</taxon>
        <taxon>Alphaproteobacteria</taxon>
        <taxon>Sphingomonadales</taxon>
        <taxon>Sphingomonadaceae</taxon>
        <taxon>Allosphingosinicella</taxon>
    </lineage>
</organism>
<comment type="caution">
    <text evidence="1">The sequence shown here is derived from an EMBL/GenBank/DDBJ whole genome shotgun (WGS) entry which is preliminary data.</text>
</comment>
<dbReference type="AlphaFoldDB" id="A0A5C6TSH8"/>
<keyword evidence="2" id="KW-1185">Reference proteome</keyword>
<dbReference type="Proteomes" id="UP000321249">
    <property type="component" value="Unassembled WGS sequence"/>
</dbReference>
<dbReference type="EMBL" id="VOQQ01000001">
    <property type="protein sequence ID" value="TXC63169.1"/>
    <property type="molecule type" value="Genomic_DNA"/>
</dbReference>
<sequence>MATSLSTRDRAAAADDGAFRPGLRVTLLLGGGVERRGLLCWSREGRAALRPCEPVPALFAAIRPESA</sequence>
<accession>A0A5C6TSH8</accession>
<protein>
    <submittedName>
        <fullName evidence="1">Uncharacterized protein</fullName>
    </submittedName>
</protein>
<reference evidence="1 2" key="1">
    <citation type="journal article" date="2015" name="J. Microbiol.">
        <title>Sphingosinicella ginsenosidimutans sp. nov., with ginsenoside converting activity.</title>
        <authorList>
            <person name="Kim J.K."/>
            <person name="Kang M.S."/>
            <person name="Park S.C."/>
            <person name="Kim K.M."/>
            <person name="Choi K."/>
            <person name="Yoon M.H."/>
            <person name="Im W.T."/>
        </authorList>
    </citation>
    <scope>NUCLEOTIDE SEQUENCE [LARGE SCALE GENOMIC DNA]</scope>
    <source>
        <strain evidence="1 2">BS-11</strain>
    </source>
</reference>
<proteinExistence type="predicted"/>